<evidence type="ECO:0000313" key="2">
    <source>
        <dbReference type="Proteomes" id="UP001527882"/>
    </source>
</evidence>
<name>A0ABT4QG88_9BACL</name>
<gene>
    <name evidence="1" type="ORF">O9H85_26520</name>
</gene>
<dbReference type="RefSeq" id="WP_269884421.1">
    <property type="nucleotide sequence ID" value="NZ_JAQAGZ010000020.1"/>
</dbReference>
<sequence>MPLQEWTQAEVLARTGEGAAAPEGTDSSGVWYLYFYTPFCGTCKVGLRMLEIISAIHPERCIGKINIHFAPKLTGWWQIESIPCLIKLERGIIRGKRYRLGGVDEVLSWMNGGSR</sequence>
<reference evidence="1 2" key="1">
    <citation type="submission" date="2022-12" db="EMBL/GenBank/DDBJ databases">
        <title>Draft genome sequence of Paenibacillus sp. dW9.</title>
        <authorList>
            <person name="Choi E.-W."/>
            <person name="Kim D.-U."/>
        </authorList>
    </citation>
    <scope>NUCLEOTIDE SEQUENCE [LARGE SCALE GENOMIC DNA]</scope>
    <source>
        <strain evidence="2">dW9</strain>
    </source>
</reference>
<protein>
    <submittedName>
        <fullName evidence="1">Thioredoxin family protein</fullName>
    </submittedName>
</protein>
<dbReference type="InterPro" id="IPR036249">
    <property type="entry name" value="Thioredoxin-like_sf"/>
</dbReference>
<organism evidence="1 2">
    <name type="scientific">Paenibacillus gyeongsangnamensis</name>
    <dbReference type="NCBI Taxonomy" id="3388067"/>
    <lineage>
        <taxon>Bacteria</taxon>
        <taxon>Bacillati</taxon>
        <taxon>Bacillota</taxon>
        <taxon>Bacilli</taxon>
        <taxon>Bacillales</taxon>
        <taxon>Paenibacillaceae</taxon>
        <taxon>Paenibacillus</taxon>
    </lineage>
</organism>
<dbReference type="EMBL" id="JAQAGZ010000020">
    <property type="protein sequence ID" value="MCZ8515888.1"/>
    <property type="molecule type" value="Genomic_DNA"/>
</dbReference>
<comment type="caution">
    <text evidence="1">The sequence shown here is derived from an EMBL/GenBank/DDBJ whole genome shotgun (WGS) entry which is preliminary data.</text>
</comment>
<evidence type="ECO:0000313" key="1">
    <source>
        <dbReference type="EMBL" id="MCZ8515888.1"/>
    </source>
</evidence>
<dbReference type="Proteomes" id="UP001527882">
    <property type="component" value="Unassembled WGS sequence"/>
</dbReference>
<proteinExistence type="predicted"/>
<dbReference type="SUPFAM" id="SSF52833">
    <property type="entry name" value="Thioredoxin-like"/>
    <property type="match status" value="1"/>
</dbReference>
<dbReference type="Gene3D" id="3.40.30.10">
    <property type="entry name" value="Glutaredoxin"/>
    <property type="match status" value="1"/>
</dbReference>
<accession>A0ABT4QG88</accession>
<dbReference type="CDD" id="cd02947">
    <property type="entry name" value="TRX_family"/>
    <property type="match status" value="1"/>
</dbReference>
<keyword evidence="2" id="KW-1185">Reference proteome</keyword>